<proteinExistence type="predicted"/>
<comment type="caution">
    <text evidence="1">The sequence shown here is derived from an EMBL/GenBank/DDBJ whole genome shotgun (WGS) entry which is preliminary data.</text>
</comment>
<dbReference type="EMBL" id="ABVQ01000035">
    <property type="protein sequence ID" value="EEC58079.1"/>
    <property type="molecule type" value="Genomic_DNA"/>
</dbReference>
<dbReference type="Proteomes" id="UP000003136">
    <property type="component" value="Unassembled WGS sequence"/>
</dbReference>
<dbReference type="HOGENOM" id="CLU_2178577_0_0_9"/>
<dbReference type="AlphaFoldDB" id="B7AQV7"/>
<sequence length="109" mass="12053">MSSYNSTSAYPQAVDDIMFISDVSLDTIGISRQHNNLTNNGSYAKAHEYLNSRSAVTPVDAGFFNMLENRIYQTQLFVKTLTKTVISFHGDSQPDNPAISIWISGSISE</sequence>
<protein>
    <submittedName>
        <fullName evidence="1">Uncharacterized protein</fullName>
    </submittedName>
</protein>
<organism evidence="1 2">
    <name type="scientific">[Bacteroides] pectinophilus ATCC 43243</name>
    <dbReference type="NCBI Taxonomy" id="483218"/>
    <lineage>
        <taxon>Bacteria</taxon>
        <taxon>Bacillati</taxon>
        <taxon>Bacillota</taxon>
        <taxon>Clostridia</taxon>
        <taxon>Eubacteriales</taxon>
    </lineage>
</organism>
<dbReference type="STRING" id="483218.BACPEC_01064"/>
<reference evidence="1 2" key="2">
    <citation type="submission" date="2008-11" db="EMBL/GenBank/DDBJ databases">
        <authorList>
            <person name="Fulton L."/>
            <person name="Clifton S."/>
            <person name="Fulton B."/>
            <person name="Xu J."/>
            <person name="Minx P."/>
            <person name="Pepin K.H."/>
            <person name="Johnson M."/>
            <person name="Bhonagiri V."/>
            <person name="Nash W.E."/>
            <person name="Mardis E.R."/>
            <person name="Wilson R.K."/>
        </authorList>
    </citation>
    <scope>NUCLEOTIDE SEQUENCE [LARGE SCALE GENOMIC DNA]</scope>
    <source>
        <strain evidence="1 2">ATCC 43243</strain>
    </source>
</reference>
<evidence type="ECO:0000313" key="1">
    <source>
        <dbReference type="EMBL" id="EEC58079.1"/>
    </source>
</evidence>
<reference evidence="1 2" key="1">
    <citation type="submission" date="2008-11" db="EMBL/GenBank/DDBJ databases">
        <title>Draft genome sequence of Bacteroides pectinophilus (ATCC 43243).</title>
        <authorList>
            <person name="Sudarsanam P."/>
            <person name="Ley R."/>
            <person name="Guruge J."/>
            <person name="Turnbaugh P.J."/>
            <person name="Mahowald M."/>
            <person name="Liep D."/>
            <person name="Gordon J."/>
        </authorList>
    </citation>
    <scope>NUCLEOTIDE SEQUENCE [LARGE SCALE GENOMIC DNA]</scope>
    <source>
        <strain evidence="1 2">ATCC 43243</strain>
    </source>
</reference>
<accession>B7AQV7</accession>
<keyword evidence="2" id="KW-1185">Reference proteome</keyword>
<name>B7AQV7_9FIRM</name>
<gene>
    <name evidence="1" type="ORF">BACPEC_01064</name>
</gene>
<evidence type="ECO:0000313" key="2">
    <source>
        <dbReference type="Proteomes" id="UP000003136"/>
    </source>
</evidence>